<keyword evidence="3 11" id="KW-0050">Antiport</keyword>
<dbReference type="GO" id="GO:0051453">
    <property type="term" value="P:regulation of intracellular pH"/>
    <property type="evidence" value="ECO:0007669"/>
    <property type="project" value="TreeGrafter"/>
</dbReference>
<evidence type="ECO:0000256" key="11">
    <source>
        <dbReference type="RuleBase" id="RU366002"/>
    </source>
</evidence>
<feature type="transmembrane region" description="Helical" evidence="11">
    <location>
        <begin position="203"/>
        <end position="222"/>
    </location>
</feature>
<dbReference type="Pfam" id="PF00999">
    <property type="entry name" value="Na_H_Exchanger"/>
    <property type="match status" value="1"/>
</dbReference>
<feature type="transmembrane region" description="Helical" evidence="11">
    <location>
        <begin position="260"/>
        <end position="279"/>
    </location>
</feature>
<dbReference type="Gene3D" id="6.10.140.1330">
    <property type="match status" value="1"/>
</dbReference>
<dbReference type="HOGENOM" id="CLU_005912_6_3_6"/>
<keyword evidence="2 11" id="KW-0813">Transport</keyword>
<feature type="transmembrane region" description="Helical" evidence="11">
    <location>
        <begin position="333"/>
        <end position="358"/>
    </location>
</feature>
<evidence type="ECO:0000256" key="6">
    <source>
        <dbReference type="ARBA" id="ARBA00022989"/>
    </source>
</evidence>
<feature type="transmembrane region" description="Helical" evidence="11">
    <location>
        <begin position="105"/>
        <end position="128"/>
    </location>
</feature>
<organism evidence="14 15">
    <name type="scientific">Xylella fastidiosa subsp. sandyi Ann-1</name>
    <dbReference type="NCBI Taxonomy" id="155920"/>
    <lineage>
        <taxon>Bacteria</taxon>
        <taxon>Pseudomonadati</taxon>
        <taxon>Pseudomonadota</taxon>
        <taxon>Gammaproteobacteria</taxon>
        <taxon>Lysobacterales</taxon>
        <taxon>Lysobacteraceae</taxon>
        <taxon>Xylella</taxon>
    </lineage>
</organism>
<dbReference type="PROSITE" id="PS51257">
    <property type="entry name" value="PROKAR_LIPOPROTEIN"/>
    <property type="match status" value="1"/>
</dbReference>
<dbReference type="GO" id="GO:0015385">
    <property type="term" value="F:sodium:proton antiporter activity"/>
    <property type="evidence" value="ECO:0007669"/>
    <property type="project" value="InterPro"/>
</dbReference>
<evidence type="ECO:0000256" key="8">
    <source>
        <dbReference type="ARBA" id="ARBA00023065"/>
    </source>
</evidence>
<keyword evidence="12" id="KW-0175">Coiled coil</keyword>
<evidence type="ECO:0000256" key="9">
    <source>
        <dbReference type="ARBA" id="ARBA00023136"/>
    </source>
</evidence>
<comment type="caution">
    <text evidence="11">Lacks conserved residue(s) required for the propagation of feature annotation.</text>
</comment>
<feature type="transmembrane region" description="Helical" evidence="11">
    <location>
        <begin position="379"/>
        <end position="403"/>
    </location>
</feature>
<feature type="transmembrane region" description="Helical" evidence="11">
    <location>
        <begin position="234"/>
        <end position="254"/>
    </location>
</feature>
<feature type="coiled-coil region" evidence="12">
    <location>
        <begin position="462"/>
        <end position="489"/>
    </location>
</feature>
<proteinExistence type="inferred from homology"/>
<feature type="transmembrane region" description="Helical" evidence="11">
    <location>
        <begin position="177"/>
        <end position="197"/>
    </location>
</feature>
<dbReference type="InterPro" id="IPR006153">
    <property type="entry name" value="Cation/H_exchanger_TM"/>
</dbReference>
<keyword evidence="8 11" id="KW-0406">Ion transport</keyword>
<comment type="similarity">
    <text evidence="11">Belongs to the monovalent cation:proton antiporter 1 (CPA1) transporter (TC 2.A.36) family.</text>
</comment>
<evidence type="ECO:0000256" key="3">
    <source>
        <dbReference type="ARBA" id="ARBA00022449"/>
    </source>
</evidence>
<keyword evidence="9 11" id="KW-0472">Membrane</keyword>
<keyword evidence="7 11" id="KW-0915">Sodium</keyword>
<evidence type="ECO:0000313" key="14">
    <source>
        <dbReference type="EMBL" id="AIC10392.1"/>
    </source>
</evidence>
<dbReference type="PATRIC" id="fig|155920.8.peg.2344"/>
<dbReference type="InterPro" id="IPR018422">
    <property type="entry name" value="Cation/H_exchanger_CPA1"/>
</dbReference>
<dbReference type="NCBIfam" id="TIGR00831">
    <property type="entry name" value="a_cpa1"/>
    <property type="match status" value="1"/>
</dbReference>
<evidence type="ECO:0000256" key="5">
    <source>
        <dbReference type="ARBA" id="ARBA00022692"/>
    </source>
</evidence>
<evidence type="ECO:0000256" key="7">
    <source>
        <dbReference type="ARBA" id="ARBA00023053"/>
    </source>
</evidence>
<dbReference type="GO" id="GO:0015386">
    <property type="term" value="F:potassium:proton antiporter activity"/>
    <property type="evidence" value="ECO:0007669"/>
    <property type="project" value="TreeGrafter"/>
</dbReference>
<evidence type="ECO:0000256" key="4">
    <source>
        <dbReference type="ARBA" id="ARBA00022475"/>
    </source>
</evidence>
<dbReference type="PANTHER" id="PTHR10110">
    <property type="entry name" value="SODIUM/HYDROGEN EXCHANGER"/>
    <property type="match status" value="1"/>
</dbReference>
<keyword evidence="6 11" id="KW-1133">Transmembrane helix</keyword>
<sequence>MLAAAMRGMAVTFFSQFMVSCMHSIQIVLAMLLVVAASGYLVRIIPFSMPLPLLQIALGAVISGVFDGGYELQPEAFFLLFLPPLLFLDGWRIPKQGLFRDKNVILELALGLVVFTVLGIGFLIHWMIPTMPLPLAFALAAILSPTDPVALSSITSRVPIPKRMMHILEGESLLNDATGLVCFQFAVAAVLTGHFSLATASLTFVWVLVVGLSLGIATTYVLSRVQRWVWRHFGGEPAAAILFNLLTPFAAYLLAEGMQASGILAAVAAGITMSYVELSGNAQATIRVQRWAVWETVQFTFNGIIFVLLGEQLPGILDDLVHSAQQAGHMNVGWLLVDVAVISAGLMLLRFLWVWLSLQWNLFKAVCCGKQRISPPWQIVVAMSLSGVRGAVTLAGVLTLPLLMPDGTPLPARQLVIFLAASVILVSLLLASVALPYLLRGLELPEKSSYDKEEDFARRVSAQAALEAVERLRQRLVEDSANAERYNEAAHQVSQLYQRKLGAVDLANVDPQETKVFEQVVRRFRQVGLAAERDELFRLAREHNISDELLQRMVRNLDLIEARRRS</sequence>
<dbReference type="Proteomes" id="UP000027215">
    <property type="component" value="Chromosome"/>
</dbReference>
<feature type="domain" description="Cation/H+ exchanger transmembrane" evidence="13">
    <location>
        <begin position="34"/>
        <end position="440"/>
    </location>
</feature>
<dbReference type="EMBL" id="CP006696">
    <property type="protein sequence ID" value="AIC10392.1"/>
    <property type="molecule type" value="Genomic_DNA"/>
</dbReference>
<keyword evidence="4" id="KW-1003">Cell membrane</keyword>
<feature type="transmembrane region" description="Helical" evidence="11">
    <location>
        <begin position="415"/>
        <end position="439"/>
    </location>
</feature>
<feature type="transmembrane region" description="Helical" evidence="11">
    <location>
        <begin position="134"/>
        <end position="156"/>
    </location>
</feature>
<feature type="transmembrane region" description="Helical" evidence="11">
    <location>
        <begin position="17"/>
        <end position="41"/>
    </location>
</feature>
<dbReference type="GO" id="GO:0005886">
    <property type="term" value="C:plasma membrane"/>
    <property type="evidence" value="ECO:0007669"/>
    <property type="project" value="UniProtKB-SubCell"/>
</dbReference>
<dbReference type="InterPro" id="IPR004705">
    <property type="entry name" value="Cation/H_exchanger_CPA1_bac"/>
</dbReference>
<evidence type="ECO:0000256" key="12">
    <source>
        <dbReference type="SAM" id="Coils"/>
    </source>
</evidence>
<dbReference type="GO" id="GO:0098719">
    <property type="term" value="P:sodium ion import across plasma membrane"/>
    <property type="evidence" value="ECO:0007669"/>
    <property type="project" value="TreeGrafter"/>
</dbReference>
<protein>
    <submittedName>
        <fullName evidence="14">Sodium:proton antiporter</fullName>
    </submittedName>
</protein>
<dbReference type="AlphaFoldDB" id="A0A060HBV3"/>
<comment type="function">
    <text evidence="11">Na(+)/H(+) antiporter that extrudes sodium in exchange for external protons.</text>
</comment>
<evidence type="ECO:0000259" key="13">
    <source>
        <dbReference type="Pfam" id="PF00999"/>
    </source>
</evidence>
<name>A0A060HBV3_XYLFS</name>
<evidence type="ECO:0000313" key="15">
    <source>
        <dbReference type="Proteomes" id="UP000027215"/>
    </source>
</evidence>
<feature type="transmembrane region" description="Helical" evidence="11">
    <location>
        <begin position="291"/>
        <end position="313"/>
    </location>
</feature>
<feature type="transmembrane region" description="Helical" evidence="11">
    <location>
        <begin position="53"/>
        <end position="70"/>
    </location>
</feature>
<evidence type="ECO:0000256" key="10">
    <source>
        <dbReference type="ARBA" id="ARBA00023201"/>
    </source>
</evidence>
<dbReference type="PANTHER" id="PTHR10110:SF86">
    <property type="entry name" value="SODIUM_HYDROGEN EXCHANGER 7"/>
    <property type="match status" value="1"/>
</dbReference>
<reference evidence="14 15" key="1">
    <citation type="submission" date="2013-08" db="EMBL/GenBank/DDBJ databases">
        <authorList>
            <person name="Stouthamer R."/>
            <person name="Nunney L."/>
        </authorList>
    </citation>
    <scope>NUCLEOTIDE SEQUENCE [LARGE SCALE GENOMIC DNA]</scope>
    <source>
        <strain evidence="15">ann-1</strain>
    </source>
</reference>
<evidence type="ECO:0000256" key="2">
    <source>
        <dbReference type="ARBA" id="ARBA00022448"/>
    </source>
</evidence>
<keyword evidence="10 11" id="KW-0739">Sodium transport</keyword>
<keyword evidence="5 11" id="KW-0812">Transmembrane</keyword>
<gene>
    <name evidence="14" type="ORF">D934_10010</name>
</gene>
<accession>A0A060HBV3</accession>
<comment type="subcellular location">
    <subcellularLocation>
        <location evidence="11">Cell inner membrane</location>
        <topology evidence="11">Multi-pass membrane protein</topology>
    </subcellularLocation>
    <subcellularLocation>
        <location evidence="1">Cell membrane</location>
        <topology evidence="1">Multi-pass membrane protein</topology>
    </subcellularLocation>
</comment>
<feature type="transmembrane region" description="Helical" evidence="11">
    <location>
        <begin position="76"/>
        <end position="93"/>
    </location>
</feature>
<dbReference type="KEGG" id="xfs:D934_10010"/>
<evidence type="ECO:0000256" key="1">
    <source>
        <dbReference type="ARBA" id="ARBA00004651"/>
    </source>
</evidence>
<keyword evidence="11" id="KW-0997">Cell inner membrane</keyword>